<keyword evidence="2" id="KW-1185">Reference proteome</keyword>
<gene>
    <name evidence="1" type="ORF">FA13DRAFT_1793946</name>
</gene>
<evidence type="ECO:0000313" key="2">
    <source>
        <dbReference type="Proteomes" id="UP000298030"/>
    </source>
</evidence>
<dbReference type="AlphaFoldDB" id="A0A4Y7T382"/>
<dbReference type="Proteomes" id="UP000298030">
    <property type="component" value="Unassembled WGS sequence"/>
</dbReference>
<accession>A0A4Y7T382</accession>
<name>A0A4Y7T382_COPMI</name>
<proteinExistence type="predicted"/>
<sequence>MALNHYGSPSGKGSSMGLVAVLRSFTSAALDDPRETSYRNTSFLHLPLSLTHLSLNLPWYTDFMGKAGDVLPYESLQHPWRQSGIPVEVWGEVFLEVIADTKLKAADQRHFSDAGVCLWEVERFLVEGPVLEKLALQADSMHSFQDIIDGIESLSLPTRDRAWDSLRSFALHICDWDDPEEGLYRRHTSFLHFPHSLTHLSLTLPWYLSFRGEESDFPPSISLPNLLHLYIECDWPTTLDSQDHIILQDRPDIDPQDRDPHESCWLTLQYKSATLRPAQPSYLTIAVGGLAVYPGKCLRCPEDESHWASIERYGDNIQASSQRSGSFVHLRHVRLHFPKERGGTVDLAPILRRLPSTTHLTIEDTNFEHTLFQQGSQLLPQLQFLELIGRQPAFDYVPLAQFCEERSSRQPGFTVSRSLISSADADDGWDIHA</sequence>
<comment type="caution">
    <text evidence="1">The sequence shown here is derived from an EMBL/GenBank/DDBJ whole genome shotgun (WGS) entry which is preliminary data.</text>
</comment>
<evidence type="ECO:0000313" key="1">
    <source>
        <dbReference type="EMBL" id="TEB28471.1"/>
    </source>
</evidence>
<protein>
    <submittedName>
        <fullName evidence="1">Uncharacterized protein</fullName>
    </submittedName>
</protein>
<reference evidence="1 2" key="1">
    <citation type="journal article" date="2019" name="Nat. Ecol. Evol.">
        <title>Megaphylogeny resolves global patterns of mushroom evolution.</title>
        <authorList>
            <person name="Varga T."/>
            <person name="Krizsan K."/>
            <person name="Foldi C."/>
            <person name="Dima B."/>
            <person name="Sanchez-Garcia M."/>
            <person name="Sanchez-Ramirez S."/>
            <person name="Szollosi G.J."/>
            <person name="Szarkandi J.G."/>
            <person name="Papp V."/>
            <person name="Albert L."/>
            <person name="Andreopoulos W."/>
            <person name="Angelini C."/>
            <person name="Antonin V."/>
            <person name="Barry K.W."/>
            <person name="Bougher N.L."/>
            <person name="Buchanan P."/>
            <person name="Buyck B."/>
            <person name="Bense V."/>
            <person name="Catcheside P."/>
            <person name="Chovatia M."/>
            <person name="Cooper J."/>
            <person name="Damon W."/>
            <person name="Desjardin D."/>
            <person name="Finy P."/>
            <person name="Geml J."/>
            <person name="Haridas S."/>
            <person name="Hughes K."/>
            <person name="Justo A."/>
            <person name="Karasinski D."/>
            <person name="Kautmanova I."/>
            <person name="Kiss B."/>
            <person name="Kocsube S."/>
            <person name="Kotiranta H."/>
            <person name="LaButti K.M."/>
            <person name="Lechner B.E."/>
            <person name="Liimatainen K."/>
            <person name="Lipzen A."/>
            <person name="Lukacs Z."/>
            <person name="Mihaltcheva S."/>
            <person name="Morgado L.N."/>
            <person name="Niskanen T."/>
            <person name="Noordeloos M.E."/>
            <person name="Ohm R.A."/>
            <person name="Ortiz-Santana B."/>
            <person name="Ovrebo C."/>
            <person name="Racz N."/>
            <person name="Riley R."/>
            <person name="Savchenko A."/>
            <person name="Shiryaev A."/>
            <person name="Soop K."/>
            <person name="Spirin V."/>
            <person name="Szebenyi C."/>
            <person name="Tomsovsky M."/>
            <person name="Tulloss R.E."/>
            <person name="Uehling J."/>
            <person name="Grigoriev I.V."/>
            <person name="Vagvolgyi C."/>
            <person name="Papp T."/>
            <person name="Martin F.M."/>
            <person name="Miettinen O."/>
            <person name="Hibbett D.S."/>
            <person name="Nagy L.G."/>
        </authorList>
    </citation>
    <scope>NUCLEOTIDE SEQUENCE [LARGE SCALE GENOMIC DNA]</scope>
    <source>
        <strain evidence="1 2">FP101781</strain>
    </source>
</reference>
<organism evidence="1 2">
    <name type="scientific">Coprinellus micaceus</name>
    <name type="common">Glistening ink-cap mushroom</name>
    <name type="synonym">Coprinus micaceus</name>
    <dbReference type="NCBI Taxonomy" id="71717"/>
    <lineage>
        <taxon>Eukaryota</taxon>
        <taxon>Fungi</taxon>
        <taxon>Dikarya</taxon>
        <taxon>Basidiomycota</taxon>
        <taxon>Agaricomycotina</taxon>
        <taxon>Agaricomycetes</taxon>
        <taxon>Agaricomycetidae</taxon>
        <taxon>Agaricales</taxon>
        <taxon>Agaricineae</taxon>
        <taxon>Psathyrellaceae</taxon>
        <taxon>Coprinellus</taxon>
    </lineage>
</organism>
<dbReference type="EMBL" id="QPFP01000032">
    <property type="protein sequence ID" value="TEB28471.1"/>
    <property type="molecule type" value="Genomic_DNA"/>
</dbReference>